<dbReference type="GO" id="GO:0008982">
    <property type="term" value="F:protein-N(PI)-phosphohistidine-sugar phosphotransferase activity"/>
    <property type="evidence" value="ECO:0007669"/>
    <property type="project" value="InterPro"/>
</dbReference>
<dbReference type="Pfam" id="PF02302">
    <property type="entry name" value="PTS_IIB"/>
    <property type="match status" value="1"/>
</dbReference>
<keyword evidence="2" id="KW-0732">Signal</keyword>
<feature type="domain" description="Phosphotransferase system EIIB component type 2/3" evidence="3">
    <location>
        <begin position="5"/>
        <end position="73"/>
    </location>
</feature>
<feature type="signal peptide" evidence="2">
    <location>
        <begin position="1"/>
        <end position="20"/>
    </location>
</feature>
<dbReference type="SUPFAM" id="SSF52794">
    <property type="entry name" value="PTS system IIB component-like"/>
    <property type="match status" value="1"/>
</dbReference>
<protein>
    <recommendedName>
        <fullName evidence="3">Phosphotransferase system EIIB component type 2/3 domain-containing protein</fullName>
    </recommendedName>
</protein>
<keyword evidence="1" id="KW-0808">Transferase</keyword>
<dbReference type="AlphaFoldDB" id="A0A9D2EZ42"/>
<reference evidence="4" key="2">
    <citation type="submission" date="2021-04" db="EMBL/GenBank/DDBJ databases">
        <authorList>
            <person name="Gilroy R."/>
        </authorList>
    </citation>
    <scope>NUCLEOTIDE SEQUENCE</scope>
    <source>
        <strain evidence="4">ChiHjej12B11-14209</strain>
    </source>
</reference>
<dbReference type="InterPro" id="IPR003501">
    <property type="entry name" value="PTS_EIIB_2/3"/>
</dbReference>
<evidence type="ECO:0000256" key="2">
    <source>
        <dbReference type="SAM" id="SignalP"/>
    </source>
</evidence>
<gene>
    <name evidence="4" type="ORF">IAA19_02770</name>
</gene>
<dbReference type="GO" id="GO:0009401">
    <property type="term" value="P:phosphoenolpyruvate-dependent sugar phosphotransferase system"/>
    <property type="evidence" value="ECO:0007669"/>
    <property type="project" value="InterPro"/>
</dbReference>
<name>A0A9D2EZ42_9ACTN</name>
<dbReference type="InterPro" id="IPR036095">
    <property type="entry name" value="PTS_EIIB-like_sf"/>
</dbReference>
<proteinExistence type="predicted"/>
<organism evidence="4 5">
    <name type="scientific">Candidatus Olsenella pullistercoris</name>
    <dbReference type="NCBI Taxonomy" id="2838712"/>
    <lineage>
        <taxon>Bacteria</taxon>
        <taxon>Bacillati</taxon>
        <taxon>Actinomycetota</taxon>
        <taxon>Coriobacteriia</taxon>
        <taxon>Coriobacteriales</taxon>
        <taxon>Atopobiaceae</taxon>
        <taxon>Olsenella</taxon>
    </lineage>
</organism>
<dbReference type="Proteomes" id="UP000824062">
    <property type="component" value="Unassembled WGS sequence"/>
</dbReference>
<reference evidence="4" key="1">
    <citation type="journal article" date="2021" name="PeerJ">
        <title>Extensive microbial diversity within the chicken gut microbiome revealed by metagenomics and culture.</title>
        <authorList>
            <person name="Gilroy R."/>
            <person name="Ravi A."/>
            <person name="Getino M."/>
            <person name="Pursley I."/>
            <person name="Horton D.L."/>
            <person name="Alikhan N.F."/>
            <person name="Baker D."/>
            <person name="Gharbi K."/>
            <person name="Hall N."/>
            <person name="Watson M."/>
            <person name="Adriaenssens E.M."/>
            <person name="Foster-Nyarko E."/>
            <person name="Jarju S."/>
            <person name="Secka A."/>
            <person name="Antonio M."/>
            <person name="Oren A."/>
            <person name="Chaudhuri R.R."/>
            <person name="La Ragione R."/>
            <person name="Hildebrand F."/>
            <person name="Pallen M.J."/>
        </authorList>
    </citation>
    <scope>NUCLEOTIDE SEQUENCE</scope>
    <source>
        <strain evidence="4">ChiHjej12B11-14209</strain>
    </source>
</reference>
<dbReference type="EMBL" id="DXBM01000027">
    <property type="protein sequence ID" value="HIZ45926.1"/>
    <property type="molecule type" value="Genomic_DNA"/>
</dbReference>
<evidence type="ECO:0000256" key="1">
    <source>
        <dbReference type="ARBA" id="ARBA00022679"/>
    </source>
</evidence>
<evidence type="ECO:0000259" key="3">
    <source>
        <dbReference type="Pfam" id="PF02302"/>
    </source>
</evidence>
<accession>A0A9D2EZ42</accession>
<dbReference type="Gene3D" id="3.40.50.2300">
    <property type="match status" value="1"/>
</dbReference>
<evidence type="ECO:0000313" key="5">
    <source>
        <dbReference type="Proteomes" id="UP000824062"/>
    </source>
</evidence>
<feature type="chain" id="PRO_5039029227" description="Phosphotransferase system EIIB component type 2/3 domain-containing protein" evidence="2">
    <location>
        <begin position="21"/>
        <end position="103"/>
    </location>
</feature>
<sequence>MRKIRVLVACGGGIATSTFAAEEIAKIAKSIDVPVDIIKHPLADVQAIGKEFDVCFVTSKYSRDIGCEVVSVGGLITGLDEEGATNKIKDALGRANERVNQQS</sequence>
<comment type="caution">
    <text evidence="4">The sequence shown here is derived from an EMBL/GenBank/DDBJ whole genome shotgun (WGS) entry which is preliminary data.</text>
</comment>
<evidence type="ECO:0000313" key="4">
    <source>
        <dbReference type="EMBL" id="HIZ45926.1"/>
    </source>
</evidence>